<gene>
    <name evidence="2" type="ordered locus">Selsp_1618</name>
    <name evidence="3" type="ORF">SELSPUOL_00554</name>
</gene>
<dbReference type="KEGG" id="ssg:Selsp_1618"/>
<evidence type="ECO:0000313" key="4">
    <source>
        <dbReference type="Proteomes" id="UP000003505"/>
    </source>
</evidence>
<sequence length="66" mass="7278">MKKMLCAALLAMLAVSAAPVFAASMSSAKDTTGVQRYNCCGSRYYRDSEQSGPYCDENGYCTYDRR</sequence>
<keyword evidence="1" id="KW-0732">Signal</keyword>
<dbReference type="RefSeq" id="WP_006191411.1">
    <property type="nucleotide sequence ID" value="NC_015437.1"/>
</dbReference>
<keyword evidence="5" id="KW-1185">Reference proteome</keyword>
<protein>
    <submittedName>
        <fullName evidence="3">Uncharacterized protein</fullName>
    </submittedName>
</protein>
<accession>C9LSX4</accession>
<feature type="chain" id="PRO_5038283507" evidence="1">
    <location>
        <begin position="23"/>
        <end position="66"/>
    </location>
</feature>
<dbReference type="AlphaFoldDB" id="C9LSX4"/>
<dbReference type="Proteomes" id="UP000011124">
    <property type="component" value="Chromosome"/>
</dbReference>
<dbReference type="EMBL" id="ACKP02000011">
    <property type="protein sequence ID" value="EEX78073.1"/>
    <property type="molecule type" value="Genomic_DNA"/>
</dbReference>
<name>C9LSX4_SELS3</name>
<reference evidence="3 4" key="1">
    <citation type="submission" date="2009-09" db="EMBL/GenBank/DDBJ databases">
        <authorList>
            <person name="Weinstock G."/>
            <person name="Sodergren E."/>
            <person name="Clifton S."/>
            <person name="Fulton L."/>
            <person name="Fulton B."/>
            <person name="Courtney L."/>
            <person name="Fronick C."/>
            <person name="Harrison M."/>
            <person name="Strong C."/>
            <person name="Farmer C."/>
            <person name="Delahaunty K."/>
            <person name="Markovic C."/>
            <person name="Hall O."/>
            <person name="Minx P."/>
            <person name="Tomlinson C."/>
            <person name="Mitreva M."/>
            <person name="Nelson J."/>
            <person name="Hou S."/>
            <person name="Wollam A."/>
            <person name="Pepin K.H."/>
            <person name="Johnson M."/>
            <person name="Bhonagiri V."/>
            <person name="Nash W.E."/>
            <person name="Warren W."/>
            <person name="Chinwalla A."/>
            <person name="Mardis E.R."/>
            <person name="Wilson R.K."/>
        </authorList>
    </citation>
    <scope>NUCLEOTIDE SEQUENCE [LARGE SCALE GENOMIC DNA]</scope>
    <source>
        <strain evidence="3">ATCC 35185</strain>
        <strain evidence="4">ATCC 35185 / DSM 20758 / VPI D19B-28</strain>
    </source>
</reference>
<organism evidence="3 4">
    <name type="scientific">Selenomonas sputigena (strain ATCC 35185 / DSM 20758 / CCUG 44933 / VPI D19B-28)</name>
    <dbReference type="NCBI Taxonomy" id="546271"/>
    <lineage>
        <taxon>Bacteria</taxon>
        <taxon>Bacillati</taxon>
        <taxon>Bacillota</taxon>
        <taxon>Negativicutes</taxon>
        <taxon>Selenomonadales</taxon>
        <taxon>Selenomonadaceae</taxon>
        <taxon>Selenomonas</taxon>
    </lineage>
</organism>
<dbReference type="EMBL" id="CP002637">
    <property type="protein sequence ID" value="AEC00574.1"/>
    <property type="molecule type" value="Genomic_DNA"/>
</dbReference>
<evidence type="ECO:0000313" key="2">
    <source>
        <dbReference type="EMBL" id="AEC00574.1"/>
    </source>
</evidence>
<reference evidence="2 5" key="2">
    <citation type="submission" date="2011-04" db="EMBL/GenBank/DDBJ databases">
        <title>The complete genome of Selenomonas sputigena DSM 20758.</title>
        <authorList>
            <consortium name="US DOE Joint Genome Institute (JGI-PGF)"/>
            <person name="Lucas S."/>
            <person name="Copeland A."/>
            <person name="Lapidus A."/>
            <person name="Bruce D."/>
            <person name="Goodwin L."/>
            <person name="Pitluck S."/>
            <person name="Peters L."/>
            <person name="Kyrpides N."/>
            <person name="Mavromatis K."/>
            <person name="Ivanova N."/>
            <person name="Ovchinnikova G."/>
            <person name="Teshima H."/>
            <person name="Detter J.C."/>
            <person name="Tapia R."/>
            <person name="Han C."/>
            <person name="Land M."/>
            <person name="Hauser L."/>
            <person name="Markowitz V."/>
            <person name="Cheng J.-F."/>
            <person name="Hugenholtz P."/>
            <person name="Woyke T."/>
            <person name="Wu D."/>
            <person name="Gronow S."/>
            <person name="Wellnitz S."/>
            <person name="Schneider S."/>
            <person name="Klenk H.-P."/>
            <person name="Eisen J.A."/>
        </authorList>
    </citation>
    <scope>NUCLEOTIDE SEQUENCE [LARGE SCALE GENOMIC DNA]</scope>
    <source>
        <strain evidence="2">ATCC 35185</strain>
        <strain evidence="5">ATCC 35185 / DSM 20758 / VPI D19B-28</strain>
    </source>
</reference>
<proteinExistence type="predicted"/>
<evidence type="ECO:0000313" key="5">
    <source>
        <dbReference type="Proteomes" id="UP000011124"/>
    </source>
</evidence>
<feature type="signal peptide" evidence="1">
    <location>
        <begin position="1"/>
        <end position="22"/>
    </location>
</feature>
<evidence type="ECO:0000313" key="3">
    <source>
        <dbReference type="EMBL" id="EEX78073.1"/>
    </source>
</evidence>
<evidence type="ECO:0000256" key="1">
    <source>
        <dbReference type="SAM" id="SignalP"/>
    </source>
</evidence>
<dbReference type="HOGENOM" id="CLU_2828802_0_0_9"/>
<dbReference type="Proteomes" id="UP000003505">
    <property type="component" value="Unassembled WGS sequence"/>
</dbReference>